<dbReference type="PANTHER" id="PTHR43104">
    <property type="entry name" value="L-2-HYDROXYGLUTARATE DEHYDROGENASE, MITOCHONDRIAL"/>
    <property type="match status" value="1"/>
</dbReference>
<proteinExistence type="inferred from homology"/>
<keyword evidence="11" id="KW-1185">Reference proteome</keyword>
<sequence length="142" mass="16124">LIVAVEQEEIPRLKSLYERGLKNNVRDLSIVDAKGIREREPYCRGIMALDSPYTGIVDWRMVALRYGKDFEEAGGAVVTEFEVSDIAMVKESPAGNPEGQEHIKNHCREFLKSGVNVVSPVFPFTSFSLFIFRNEISRCNKR</sequence>
<evidence type="ECO:0000313" key="10">
    <source>
        <dbReference type="EMBL" id="MEQ2262437.1"/>
    </source>
</evidence>
<keyword evidence="3" id="KW-0274">FAD</keyword>
<dbReference type="Proteomes" id="UP001444071">
    <property type="component" value="Unassembled WGS sequence"/>
</dbReference>
<dbReference type="Pfam" id="PF01266">
    <property type="entry name" value="DAO"/>
    <property type="match status" value="1"/>
</dbReference>
<evidence type="ECO:0000313" key="11">
    <source>
        <dbReference type="Proteomes" id="UP001444071"/>
    </source>
</evidence>
<dbReference type="Gene3D" id="3.30.9.10">
    <property type="entry name" value="D-Amino Acid Oxidase, subunit A, domain 2"/>
    <property type="match status" value="1"/>
</dbReference>
<comment type="cofactor">
    <cofactor evidence="1">
        <name>FAD</name>
        <dbReference type="ChEBI" id="CHEBI:57692"/>
    </cofactor>
</comment>
<reference evidence="10 11" key="1">
    <citation type="submission" date="2021-06" db="EMBL/GenBank/DDBJ databases">
        <authorList>
            <person name="Palmer J.M."/>
        </authorList>
    </citation>
    <scope>NUCLEOTIDE SEQUENCE [LARGE SCALE GENOMIC DNA]</scope>
    <source>
        <strain evidence="10 11">XR_2019</strain>
        <tissue evidence="10">Muscle</tissue>
    </source>
</reference>
<protein>
    <recommendedName>
        <fullName evidence="8">L-2-hydroxyglutarate dehydrogenase, mitochondrial</fullName>
        <ecNumber evidence="7">1.1.99.2</ecNumber>
    </recommendedName>
</protein>
<gene>
    <name evidence="10" type="ORF">XENORESO_011897</name>
</gene>
<comment type="caution">
    <text evidence="10">The sequence shown here is derived from an EMBL/GenBank/DDBJ whole genome shotgun (WGS) entry which is preliminary data.</text>
</comment>
<evidence type="ECO:0000256" key="5">
    <source>
        <dbReference type="ARBA" id="ARBA00036066"/>
    </source>
</evidence>
<dbReference type="PANTHER" id="PTHR43104:SF2">
    <property type="entry name" value="L-2-HYDROXYGLUTARATE DEHYDROGENASE, MITOCHONDRIAL"/>
    <property type="match status" value="1"/>
</dbReference>
<keyword evidence="2" id="KW-0285">Flavoprotein</keyword>
<evidence type="ECO:0000256" key="7">
    <source>
        <dbReference type="ARBA" id="ARBA00038878"/>
    </source>
</evidence>
<evidence type="ECO:0000256" key="1">
    <source>
        <dbReference type="ARBA" id="ARBA00001974"/>
    </source>
</evidence>
<comment type="catalytic activity">
    <reaction evidence="5">
        <text>(S)-2-hydroxyglutarate + A = 2-oxoglutarate + AH2</text>
        <dbReference type="Rhea" id="RHEA:21252"/>
        <dbReference type="ChEBI" id="CHEBI:13193"/>
        <dbReference type="ChEBI" id="CHEBI:16782"/>
        <dbReference type="ChEBI" id="CHEBI:16810"/>
        <dbReference type="ChEBI" id="CHEBI:17499"/>
        <dbReference type="EC" id="1.1.99.2"/>
    </reaction>
</comment>
<name>A0ABV0W0E0_9TELE</name>
<feature type="non-terminal residue" evidence="10">
    <location>
        <position position="1"/>
    </location>
</feature>
<dbReference type="SUPFAM" id="SSF51905">
    <property type="entry name" value="FAD/NAD(P)-binding domain"/>
    <property type="match status" value="1"/>
</dbReference>
<evidence type="ECO:0000256" key="6">
    <source>
        <dbReference type="ARBA" id="ARBA00037941"/>
    </source>
</evidence>
<evidence type="ECO:0000259" key="9">
    <source>
        <dbReference type="Pfam" id="PF01266"/>
    </source>
</evidence>
<dbReference type="EC" id="1.1.99.2" evidence="7"/>
<comment type="similarity">
    <text evidence="6">Belongs to the L2HGDH family.</text>
</comment>
<evidence type="ECO:0000256" key="8">
    <source>
        <dbReference type="ARBA" id="ARBA00041137"/>
    </source>
</evidence>
<feature type="domain" description="FAD dependent oxidoreductase" evidence="9">
    <location>
        <begin position="1"/>
        <end position="88"/>
    </location>
</feature>
<dbReference type="InterPro" id="IPR006076">
    <property type="entry name" value="FAD-dep_OxRdtase"/>
</dbReference>
<accession>A0ABV0W0E0</accession>
<keyword evidence="4" id="KW-0560">Oxidoreductase</keyword>
<evidence type="ECO:0000256" key="2">
    <source>
        <dbReference type="ARBA" id="ARBA00022630"/>
    </source>
</evidence>
<organism evidence="10 11">
    <name type="scientific">Xenotaenia resolanae</name>
    <dbReference type="NCBI Taxonomy" id="208358"/>
    <lineage>
        <taxon>Eukaryota</taxon>
        <taxon>Metazoa</taxon>
        <taxon>Chordata</taxon>
        <taxon>Craniata</taxon>
        <taxon>Vertebrata</taxon>
        <taxon>Euteleostomi</taxon>
        <taxon>Actinopterygii</taxon>
        <taxon>Neopterygii</taxon>
        <taxon>Teleostei</taxon>
        <taxon>Neoteleostei</taxon>
        <taxon>Acanthomorphata</taxon>
        <taxon>Ovalentaria</taxon>
        <taxon>Atherinomorphae</taxon>
        <taxon>Cyprinodontiformes</taxon>
        <taxon>Goodeidae</taxon>
        <taxon>Xenotaenia</taxon>
    </lineage>
</organism>
<dbReference type="InterPro" id="IPR036188">
    <property type="entry name" value="FAD/NAD-bd_sf"/>
</dbReference>
<evidence type="ECO:0000256" key="3">
    <source>
        <dbReference type="ARBA" id="ARBA00022827"/>
    </source>
</evidence>
<dbReference type="EMBL" id="JAHRIM010020390">
    <property type="protein sequence ID" value="MEQ2262437.1"/>
    <property type="molecule type" value="Genomic_DNA"/>
</dbReference>
<evidence type="ECO:0000256" key="4">
    <source>
        <dbReference type="ARBA" id="ARBA00023002"/>
    </source>
</evidence>